<dbReference type="SUPFAM" id="SSF53850">
    <property type="entry name" value="Periplasmic binding protein-like II"/>
    <property type="match status" value="1"/>
</dbReference>
<proteinExistence type="predicted"/>
<dbReference type="Gene3D" id="3.40.190.10">
    <property type="entry name" value="Periplasmic binding protein-like II"/>
    <property type="match status" value="2"/>
</dbReference>
<dbReference type="PANTHER" id="PTHR30024">
    <property type="entry name" value="ALIPHATIC SULFONATES-BINDING PROTEIN-RELATED"/>
    <property type="match status" value="1"/>
</dbReference>
<gene>
    <name evidence="1" type="ORF">FCN80_16880</name>
</gene>
<organism evidence="1 2">
    <name type="scientific">Martelella alba</name>
    <dbReference type="NCBI Taxonomy" id="2590451"/>
    <lineage>
        <taxon>Bacteria</taxon>
        <taxon>Pseudomonadati</taxon>
        <taxon>Pseudomonadota</taxon>
        <taxon>Alphaproteobacteria</taxon>
        <taxon>Hyphomicrobiales</taxon>
        <taxon>Aurantimonadaceae</taxon>
        <taxon>Martelella</taxon>
    </lineage>
</organism>
<reference evidence="1 2" key="1">
    <citation type="submission" date="2019-04" db="EMBL/GenBank/DDBJ databases">
        <authorList>
            <person name="Li M."/>
            <person name="Gao C."/>
        </authorList>
    </citation>
    <scope>NUCLEOTIDE SEQUENCE [LARGE SCALE GENOMIC DNA]</scope>
    <source>
        <strain evidence="1 2">BGMRC 2031</strain>
    </source>
</reference>
<name>A0ABY2SJN5_9HYPH</name>
<protein>
    <submittedName>
        <fullName evidence="1">ABC transporter substrate-binding protein</fullName>
    </submittedName>
</protein>
<evidence type="ECO:0000313" key="1">
    <source>
        <dbReference type="EMBL" id="TKI04798.1"/>
    </source>
</evidence>
<dbReference type="Pfam" id="PF13379">
    <property type="entry name" value="NMT1_2"/>
    <property type="match status" value="1"/>
</dbReference>
<dbReference type="EMBL" id="SZPQ01000025">
    <property type="protein sequence ID" value="TKI04798.1"/>
    <property type="molecule type" value="Genomic_DNA"/>
</dbReference>
<sequence length="340" mass="37032">MNALPRQTGGIIALGLLLAIGQLAGAGQARAEGTISIAQQFGIGYLILDVVQDRHLIEKHGKAEGLDIKVNWHKMSGATAMNEALLTGSLDVVSAGVPPALTVWDRTRGKQNVRAIASLGSMPNYLLSNNPAVKSIKDLTDKDRIAVPAAGVGFQSRTLQIETARLYGNADYKRFDDITLSLPHPDATAALISGGSVITAHFSSPPYQYQALEHANIHKILSSYDVLGGQATFNLLYTTQKFHDQNPKTYKAFFDALADAANIIKDDKHAAAQTYIRVEKSHLPLALVEKILNDPQNDFTITPQRTFIYAEKLYDLGVLKNRAASWKDYFFPEAYALPGS</sequence>
<dbReference type="PANTHER" id="PTHR30024:SF2">
    <property type="entry name" value="ABC TRANSPORTER SUBSTRATE-BINDING PROTEIN"/>
    <property type="match status" value="1"/>
</dbReference>
<dbReference type="RefSeq" id="WP_136991338.1">
    <property type="nucleotide sequence ID" value="NZ_SZPQ01000025.1"/>
</dbReference>
<keyword evidence="2" id="KW-1185">Reference proteome</keyword>
<evidence type="ECO:0000313" key="2">
    <source>
        <dbReference type="Proteomes" id="UP000305202"/>
    </source>
</evidence>
<accession>A0ABY2SJN5</accession>
<dbReference type="Proteomes" id="UP000305202">
    <property type="component" value="Unassembled WGS sequence"/>
</dbReference>
<comment type="caution">
    <text evidence="1">The sequence shown here is derived from an EMBL/GenBank/DDBJ whole genome shotgun (WGS) entry which is preliminary data.</text>
</comment>